<sequence length="226" mass="26028">MNKNIKKYFGGAAHLLQDKSYTYVIIKIEKIKCTTASKPGQDPCWEQDYILDIDDLQRGFLVEVWKSGWLRDSVIGSVWIPLKTVRHAIDEGSGEWWTLYSEIIPNENETFRVQSPTMHELLLEVFFAVPFADDVTDNQDLYPRNESLWTNSNNAEVSTSSQNILSTIKKETRYIFSTPREWNEDVIFASNVAKERWSRAIQKVLFKLYAGIISLDLDLSIKGIAP</sequence>
<dbReference type="GO" id="GO:0045202">
    <property type="term" value="C:synapse"/>
    <property type="evidence" value="ECO:0007669"/>
    <property type="project" value="GOC"/>
</dbReference>
<dbReference type="PANTHER" id="PTHR10480:SF12">
    <property type="entry name" value="UNC-13, ISOFORM E"/>
    <property type="match status" value="1"/>
</dbReference>
<dbReference type="PROSITE" id="PS50004">
    <property type="entry name" value="C2"/>
    <property type="match status" value="1"/>
</dbReference>
<dbReference type="Gene3D" id="2.60.40.150">
    <property type="entry name" value="C2 domain"/>
    <property type="match status" value="1"/>
</dbReference>
<gene>
    <name evidence="3 4" type="primary">LOC116409541</name>
</gene>
<proteinExistence type="predicted"/>
<dbReference type="AGR" id="Xenbase:XB-GENE-29095163"/>
<dbReference type="InterPro" id="IPR035892">
    <property type="entry name" value="C2_domain_sf"/>
</dbReference>
<dbReference type="Xenbase" id="XB-GENE-29095163">
    <property type="gene designation" value="LOC116409541"/>
</dbReference>
<dbReference type="PANTHER" id="PTHR10480">
    <property type="entry name" value="PROTEIN UNC-13 HOMOLOG"/>
    <property type="match status" value="1"/>
</dbReference>
<dbReference type="AlphaFoldDB" id="A0A8J1J887"/>
<feature type="domain" description="C2" evidence="1">
    <location>
        <begin position="1"/>
        <end position="97"/>
    </location>
</feature>
<evidence type="ECO:0000313" key="3">
    <source>
        <dbReference type="RefSeq" id="XP_031754073.1"/>
    </source>
</evidence>
<name>A0A8J1J887_XENTR</name>
<accession>A0A8J1J887</accession>
<organism evidence="2 3">
    <name type="scientific">Xenopus tropicalis</name>
    <name type="common">Western clawed frog</name>
    <name type="synonym">Silurana tropicalis</name>
    <dbReference type="NCBI Taxonomy" id="8364"/>
    <lineage>
        <taxon>Eukaryota</taxon>
        <taxon>Metazoa</taxon>
        <taxon>Chordata</taxon>
        <taxon>Craniata</taxon>
        <taxon>Vertebrata</taxon>
        <taxon>Euteleostomi</taxon>
        <taxon>Amphibia</taxon>
        <taxon>Batrachia</taxon>
        <taxon>Anura</taxon>
        <taxon>Pipoidea</taxon>
        <taxon>Pipidae</taxon>
        <taxon>Xenopodinae</taxon>
        <taxon>Xenopus</taxon>
        <taxon>Silurana</taxon>
    </lineage>
</organism>
<dbReference type="RefSeq" id="XP_031754073.1">
    <property type="nucleotide sequence ID" value="XM_031898213.1"/>
</dbReference>
<dbReference type="GO" id="GO:0019992">
    <property type="term" value="F:diacylglycerol binding"/>
    <property type="evidence" value="ECO:0007669"/>
    <property type="project" value="InterPro"/>
</dbReference>
<dbReference type="OMA" id="EGSGEWW"/>
<reference evidence="3" key="1">
    <citation type="submission" date="2025-08" db="UniProtKB">
        <authorList>
            <consortium name="RefSeq"/>
        </authorList>
    </citation>
    <scope>IDENTIFICATION</scope>
    <source>
        <strain evidence="3">Nigerian</strain>
        <tissue evidence="3">Liver and blood</tissue>
    </source>
</reference>
<dbReference type="GO" id="GO:0007268">
    <property type="term" value="P:chemical synaptic transmission"/>
    <property type="evidence" value="ECO:0007669"/>
    <property type="project" value="InterPro"/>
</dbReference>
<protein>
    <submittedName>
        <fullName evidence="3">Protein unc-13 homolog B-like</fullName>
    </submittedName>
</protein>
<dbReference type="Proteomes" id="UP000008143">
    <property type="component" value="Chromosome 3"/>
</dbReference>
<keyword evidence="2" id="KW-1185">Reference proteome</keyword>
<dbReference type="GeneID" id="116409541"/>
<evidence type="ECO:0000313" key="4">
    <source>
        <dbReference type="Xenbase" id="XB-GENE-29095163"/>
    </source>
</evidence>
<dbReference type="Pfam" id="PF00168">
    <property type="entry name" value="C2"/>
    <property type="match status" value="1"/>
</dbReference>
<dbReference type="SUPFAM" id="SSF49562">
    <property type="entry name" value="C2 domain (Calcium/lipid-binding domain, CaLB)"/>
    <property type="match status" value="1"/>
</dbReference>
<dbReference type="KEGG" id="xtr:116409541"/>
<dbReference type="OrthoDB" id="5831756at2759"/>
<dbReference type="InterPro" id="IPR000008">
    <property type="entry name" value="C2_dom"/>
</dbReference>
<evidence type="ECO:0000259" key="1">
    <source>
        <dbReference type="PROSITE" id="PS50004"/>
    </source>
</evidence>
<dbReference type="InterPro" id="IPR027080">
    <property type="entry name" value="Unc-13"/>
</dbReference>
<evidence type="ECO:0000313" key="2">
    <source>
        <dbReference type="Proteomes" id="UP000008143"/>
    </source>
</evidence>